<organism evidence="1 2">
    <name type="scientific">Streptomyces albidochromogenes</name>
    <dbReference type="NCBI Taxonomy" id="329524"/>
    <lineage>
        <taxon>Bacteria</taxon>
        <taxon>Bacillati</taxon>
        <taxon>Actinomycetota</taxon>
        <taxon>Actinomycetes</taxon>
        <taxon>Kitasatosporales</taxon>
        <taxon>Streptomycetaceae</taxon>
        <taxon>Streptomyces</taxon>
    </lineage>
</organism>
<accession>A0ABW6FW72</accession>
<keyword evidence="2" id="KW-1185">Reference proteome</keyword>
<sequence length="246" mass="27283">MAQIEHFPAQTDRSRTSVDAVVARMRSFRCDWPPSDGLAVFNRVYLAVTEEIDRRIDGGLFPDARAAATLDVLFAERYLRAVDASSAGRRGPACWRPLLMYRRHPGVRPLQFALAGINAHIGHDLALAVVDSCDVLGCRPADLEGAFDRVGDTLVALEERVREELMPGPDLLEIADPLTHLLGSWSLERARDAAWSAARLLWRLRELPDLAEDFTRRLDEGVGLVGRMLLTPLPGGDRTRPADALR</sequence>
<gene>
    <name evidence="1" type="ORF">ACFWJN_32705</name>
</gene>
<dbReference type="InterPro" id="IPR046037">
    <property type="entry name" value="DUF5995"/>
</dbReference>
<dbReference type="Proteomes" id="UP001598448">
    <property type="component" value="Unassembled WGS sequence"/>
</dbReference>
<evidence type="ECO:0000313" key="2">
    <source>
        <dbReference type="Proteomes" id="UP001598448"/>
    </source>
</evidence>
<dbReference type="EMBL" id="JBHXIJ010000479">
    <property type="protein sequence ID" value="MFD5103695.1"/>
    <property type="molecule type" value="Genomic_DNA"/>
</dbReference>
<evidence type="ECO:0000313" key="1">
    <source>
        <dbReference type="EMBL" id="MFD5103695.1"/>
    </source>
</evidence>
<reference evidence="1 2" key="1">
    <citation type="submission" date="2024-09" db="EMBL/GenBank/DDBJ databases">
        <title>The Natural Products Discovery Center: Release of the First 8490 Sequenced Strains for Exploring Actinobacteria Biosynthetic Diversity.</title>
        <authorList>
            <person name="Kalkreuter E."/>
            <person name="Kautsar S.A."/>
            <person name="Yang D."/>
            <person name="Bader C.D."/>
            <person name="Teijaro C.N."/>
            <person name="Fluegel L."/>
            <person name="Davis C.M."/>
            <person name="Simpson J.R."/>
            <person name="Lauterbach L."/>
            <person name="Steele A.D."/>
            <person name="Gui C."/>
            <person name="Meng S."/>
            <person name="Li G."/>
            <person name="Viehrig K."/>
            <person name="Ye F."/>
            <person name="Su P."/>
            <person name="Kiefer A.F."/>
            <person name="Nichols A."/>
            <person name="Cepeda A.J."/>
            <person name="Yan W."/>
            <person name="Fan B."/>
            <person name="Jiang Y."/>
            <person name="Adhikari A."/>
            <person name="Zheng C.-J."/>
            <person name="Schuster L."/>
            <person name="Cowan T.M."/>
            <person name="Smanski M.J."/>
            <person name="Chevrette M.G."/>
            <person name="De Carvalho L.P.S."/>
            <person name="Shen B."/>
        </authorList>
    </citation>
    <scope>NUCLEOTIDE SEQUENCE [LARGE SCALE GENOMIC DNA]</scope>
    <source>
        <strain evidence="1 2">NPDC058348</strain>
    </source>
</reference>
<comment type="caution">
    <text evidence="1">The sequence shown here is derived from an EMBL/GenBank/DDBJ whole genome shotgun (WGS) entry which is preliminary data.</text>
</comment>
<dbReference type="Pfam" id="PF19458">
    <property type="entry name" value="DUF5995"/>
    <property type="match status" value="1"/>
</dbReference>
<proteinExistence type="predicted"/>
<dbReference type="RefSeq" id="WP_386722103.1">
    <property type="nucleotide sequence ID" value="NZ_JBHXIJ010000479.1"/>
</dbReference>
<name>A0ABW6FW72_9ACTN</name>
<protein>
    <submittedName>
        <fullName evidence="1">DUF5995 family protein</fullName>
    </submittedName>
</protein>